<proteinExistence type="predicted"/>
<evidence type="ECO:0000256" key="1">
    <source>
        <dbReference type="ARBA" id="ARBA00023015"/>
    </source>
</evidence>
<feature type="domain" description="HTH asnC-type" evidence="5">
    <location>
        <begin position="177"/>
        <end position="223"/>
    </location>
</feature>
<evidence type="ECO:0000259" key="5">
    <source>
        <dbReference type="PROSITE" id="PS50956"/>
    </source>
</evidence>
<evidence type="ECO:0000313" key="7">
    <source>
        <dbReference type="Proteomes" id="UP001210380"/>
    </source>
</evidence>
<dbReference type="Proteomes" id="UP001210380">
    <property type="component" value="Unassembled WGS sequence"/>
</dbReference>
<dbReference type="Gene3D" id="3.30.70.920">
    <property type="match status" value="2"/>
</dbReference>
<sequence>MHDSSLALDELDRSILHALQISPRTSWAEVGRVLGVDAATVGRRWERLHTNGSAWTTCYPGTRLADSICMAFIEIDVQAGQQMSVARTLATYPQVITVEHMAGGRDLLITVMIRNLGALSELVSGRISPLPGVVRTRAALGTRVFAEGSRWRLRSLTPAQQRQLARPTTDQPTRADLDEHDRRLVTALSHDARASAVELSEQVGLSTPNVRRRVTRMVHNGDISLRCEIARVLTEWPVSASLWASVAPGQLDKVVQGLRALPEIRLCASVTGPQNLLFTVWLRSIADVARLEALLGEKIPELQLADRAVALRQVKLMGRLFDEEGYAADTIPINPWLPPAELPRPDA</sequence>
<dbReference type="RefSeq" id="WP_270951838.1">
    <property type="nucleotide sequence ID" value="NZ_JAQGLA010000055.1"/>
</dbReference>
<feature type="region of interest" description="Disordered" evidence="4">
    <location>
        <begin position="157"/>
        <end position="177"/>
    </location>
</feature>
<dbReference type="InterPro" id="IPR019885">
    <property type="entry name" value="Tscrpt_reg_HTH_AsnC-type_CS"/>
</dbReference>
<dbReference type="PANTHER" id="PTHR30154:SF34">
    <property type="entry name" value="TRANSCRIPTIONAL REGULATOR AZLB"/>
    <property type="match status" value="1"/>
</dbReference>
<dbReference type="PANTHER" id="PTHR30154">
    <property type="entry name" value="LEUCINE-RESPONSIVE REGULATORY PROTEIN"/>
    <property type="match status" value="1"/>
</dbReference>
<keyword evidence="2" id="KW-0238">DNA-binding</keyword>
<reference evidence="6 7" key="1">
    <citation type="submission" date="2022-11" db="EMBL/GenBank/DDBJ databases">
        <title>Draft genome sequence of Saccharopolyspora sp. WRP15-2 isolated from rhizosphere soils of wild rice in Thailand.</title>
        <authorList>
            <person name="Duangmal K."/>
            <person name="Kammanee S."/>
            <person name="Muangham S."/>
        </authorList>
    </citation>
    <scope>NUCLEOTIDE SEQUENCE [LARGE SCALE GENOMIC DNA]</scope>
    <source>
        <strain evidence="6 7">WRP15-2</strain>
    </source>
</reference>
<evidence type="ECO:0000256" key="3">
    <source>
        <dbReference type="ARBA" id="ARBA00023163"/>
    </source>
</evidence>
<dbReference type="InterPro" id="IPR011008">
    <property type="entry name" value="Dimeric_a/b-barrel"/>
</dbReference>
<dbReference type="InterPro" id="IPR036388">
    <property type="entry name" value="WH-like_DNA-bd_sf"/>
</dbReference>
<gene>
    <name evidence="6" type="ORF">OU415_25960</name>
</gene>
<dbReference type="PRINTS" id="PR00033">
    <property type="entry name" value="HTHASNC"/>
</dbReference>
<dbReference type="EMBL" id="JAQGLA010000055">
    <property type="protein sequence ID" value="MDA3628905.1"/>
    <property type="molecule type" value="Genomic_DNA"/>
</dbReference>
<comment type="caution">
    <text evidence="6">The sequence shown here is derived from an EMBL/GenBank/DDBJ whole genome shotgun (WGS) entry which is preliminary data.</text>
</comment>
<dbReference type="SMART" id="SM00344">
    <property type="entry name" value="HTH_ASNC"/>
    <property type="match status" value="2"/>
</dbReference>
<evidence type="ECO:0000256" key="2">
    <source>
        <dbReference type="ARBA" id="ARBA00023125"/>
    </source>
</evidence>
<dbReference type="Gene3D" id="1.10.10.10">
    <property type="entry name" value="Winged helix-like DNA-binding domain superfamily/Winged helix DNA-binding domain"/>
    <property type="match status" value="2"/>
</dbReference>
<dbReference type="InterPro" id="IPR019887">
    <property type="entry name" value="Tscrpt_reg_AsnC/Lrp_C"/>
</dbReference>
<evidence type="ECO:0000256" key="4">
    <source>
        <dbReference type="SAM" id="MobiDB-lite"/>
    </source>
</evidence>
<keyword evidence="1" id="KW-0805">Transcription regulation</keyword>
<dbReference type="InterPro" id="IPR019888">
    <property type="entry name" value="Tscrpt_reg_AsnC-like"/>
</dbReference>
<dbReference type="PROSITE" id="PS50956">
    <property type="entry name" value="HTH_ASNC_2"/>
    <property type="match status" value="1"/>
</dbReference>
<feature type="compositionally biased region" description="Polar residues" evidence="4">
    <location>
        <begin position="157"/>
        <end position="172"/>
    </location>
</feature>
<dbReference type="InterPro" id="IPR036390">
    <property type="entry name" value="WH_DNA-bd_sf"/>
</dbReference>
<keyword evidence="3" id="KW-0804">Transcription</keyword>
<name>A0ABT4V4M4_9PSEU</name>
<dbReference type="SUPFAM" id="SSF46785">
    <property type="entry name" value="Winged helix' DNA-binding domain"/>
    <property type="match status" value="2"/>
</dbReference>
<dbReference type="PROSITE" id="PS00519">
    <property type="entry name" value="HTH_ASNC_1"/>
    <property type="match status" value="1"/>
</dbReference>
<keyword evidence="7" id="KW-1185">Reference proteome</keyword>
<organism evidence="6 7">
    <name type="scientific">Saccharopolyspora oryzae</name>
    <dbReference type="NCBI Taxonomy" id="2997343"/>
    <lineage>
        <taxon>Bacteria</taxon>
        <taxon>Bacillati</taxon>
        <taxon>Actinomycetota</taxon>
        <taxon>Actinomycetes</taxon>
        <taxon>Pseudonocardiales</taxon>
        <taxon>Pseudonocardiaceae</taxon>
        <taxon>Saccharopolyspora</taxon>
    </lineage>
</organism>
<dbReference type="InterPro" id="IPR000485">
    <property type="entry name" value="AsnC-type_HTH_dom"/>
</dbReference>
<dbReference type="SUPFAM" id="SSF54909">
    <property type="entry name" value="Dimeric alpha+beta barrel"/>
    <property type="match status" value="2"/>
</dbReference>
<dbReference type="Pfam" id="PF01037">
    <property type="entry name" value="AsnC_trans_reg"/>
    <property type="match status" value="2"/>
</dbReference>
<protein>
    <submittedName>
        <fullName evidence="6">Lrp/AsnC family transcriptional regulator</fullName>
    </submittedName>
</protein>
<evidence type="ECO:0000313" key="6">
    <source>
        <dbReference type="EMBL" id="MDA3628905.1"/>
    </source>
</evidence>
<dbReference type="Pfam" id="PF13404">
    <property type="entry name" value="HTH_AsnC-type"/>
    <property type="match status" value="2"/>
</dbReference>
<accession>A0ABT4V4M4</accession>